<protein>
    <recommendedName>
        <fullName evidence="3">homocysteine desulfhydrase</fullName>
        <ecNumber evidence="3">4.4.1.2</ecNumber>
    </recommendedName>
    <alternativeName>
        <fullName evidence="4">Homocysteine desulfhydrase</fullName>
    </alternativeName>
</protein>
<reference evidence="9" key="1">
    <citation type="journal article" date="2014" name="Int. J. Syst. Evol. Microbiol.">
        <title>Complete genome sequence of Corynebacterium casei LMG S-19264T (=DSM 44701T), isolated from a smear-ripened cheese.</title>
        <authorList>
            <consortium name="US DOE Joint Genome Institute (JGI-PGF)"/>
            <person name="Walter F."/>
            <person name="Albersmeier A."/>
            <person name="Kalinowski J."/>
            <person name="Ruckert C."/>
        </authorList>
    </citation>
    <scope>NUCLEOTIDE SEQUENCE</scope>
    <source>
        <strain evidence="9">CGMCC 4.7368</strain>
    </source>
</reference>
<evidence type="ECO:0000256" key="5">
    <source>
        <dbReference type="ARBA" id="ARBA00048780"/>
    </source>
</evidence>
<dbReference type="GO" id="GO:0004123">
    <property type="term" value="F:cystathionine gamma-lyase activity"/>
    <property type="evidence" value="ECO:0007669"/>
    <property type="project" value="TreeGrafter"/>
</dbReference>
<dbReference type="GO" id="GO:0019346">
    <property type="term" value="P:transsulfuration"/>
    <property type="evidence" value="ECO:0007669"/>
    <property type="project" value="InterPro"/>
</dbReference>
<dbReference type="SUPFAM" id="SSF53383">
    <property type="entry name" value="PLP-dependent transferases"/>
    <property type="match status" value="1"/>
</dbReference>
<dbReference type="GO" id="GO:0047982">
    <property type="term" value="F:homocysteine desulfhydrase activity"/>
    <property type="evidence" value="ECO:0007669"/>
    <property type="project" value="UniProtKB-EC"/>
</dbReference>
<dbReference type="RefSeq" id="WP_189125993.1">
    <property type="nucleotide sequence ID" value="NZ_BMNH01000013.1"/>
</dbReference>
<evidence type="ECO:0000313" key="9">
    <source>
        <dbReference type="EMBL" id="GGO73383.1"/>
    </source>
</evidence>
<dbReference type="CDD" id="cd00614">
    <property type="entry name" value="CGS_like"/>
    <property type="match status" value="1"/>
</dbReference>
<evidence type="ECO:0000256" key="2">
    <source>
        <dbReference type="ARBA" id="ARBA00022898"/>
    </source>
</evidence>
<proteinExistence type="inferred from homology"/>
<dbReference type="Gene3D" id="3.40.640.10">
    <property type="entry name" value="Type I PLP-dependent aspartate aminotransferase-like (Major domain)"/>
    <property type="match status" value="1"/>
</dbReference>
<evidence type="ECO:0000256" key="6">
    <source>
        <dbReference type="ARBA" id="ARBA00052699"/>
    </source>
</evidence>
<dbReference type="GO" id="GO:0018826">
    <property type="term" value="F:methionine gamma-lyase activity"/>
    <property type="evidence" value="ECO:0007669"/>
    <property type="project" value="UniProtKB-EC"/>
</dbReference>
<dbReference type="InterPro" id="IPR000277">
    <property type="entry name" value="Cys/Met-Metab_PyrdxlP-dep_enz"/>
</dbReference>
<keyword evidence="2 7" id="KW-0663">Pyridoxal phosphate</keyword>
<name>A0A918DL76_9ACTN</name>
<dbReference type="GO" id="GO:0030170">
    <property type="term" value="F:pyridoxal phosphate binding"/>
    <property type="evidence" value="ECO:0007669"/>
    <property type="project" value="InterPro"/>
</dbReference>
<comment type="caution">
    <text evidence="9">The sequence shown here is derived from an EMBL/GenBank/DDBJ whole genome shotgun (WGS) entry which is preliminary data.</text>
</comment>
<dbReference type="Proteomes" id="UP000646523">
    <property type="component" value="Unassembled WGS sequence"/>
</dbReference>
<keyword evidence="10" id="KW-1185">Reference proteome</keyword>
<dbReference type="EMBL" id="BMNH01000013">
    <property type="protein sequence ID" value="GGO73383.1"/>
    <property type="molecule type" value="Genomic_DNA"/>
</dbReference>
<evidence type="ECO:0000256" key="7">
    <source>
        <dbReference type="PIRSR" id="PIRSR001434-2"/>
    </source>
</evidence>
<dbReference type="GO" id="GO:0005737">
    <property type="term" value="C:cytoplasm"/>
    <property type="evidence" value="ECO:0007669"/>
    <property type="project" value="TreeGrafter"/>
</dbReference>
<dbReference type="GO" id="GO:0019343">
    <property type="term" value="P:cysteine biosynthetic process via cystathionine"/>
    <property type="evidence" value="ECO:0007669"/>
    <property type="project" value="TreeGrafter"/>
</dbReference>
<dbReference type="Pfam" id="PF01053">
    <property type="entry name" value="Cys_Met_Meta_PP"/>
    <property type="match status" value="1"/>
</dbReference>
<feature type="modified residue" description="N6-(pyridoxal phosphate)lysine" evidence="7">
    <location>
        <position position="207"/>
    </location>
</feature>
<organism evidence="9 10">
    <name type="scientific">Nonomuraea cavernae</name>
    <dbReference type="NCBI Taxonomy" id="2045107"/>
    <lineage>
        <taxon>Bacteria</taxon>
        <taxon>Bacillati</taxon>
        <taxon>Actinomycetota</taxon>
        <taxon>Actinomycetes</taxon>
        <taxon>Streptosporangiales</taxon>
        <taxon>Streptosporangiaceae</taxon>
        <taxon>Nonomuraea</taxon>
    </lineage>
</organism>
<evidence type="ECO:0000256" key="4">
    <source>
        <dbReference type="ARBA" id="ARBA00047199"/>
    </source>
</evidence>
<dbReference type="InterPro" id="IPR015424">
    <property type="entry name" value="PyrdxlP-dep_Trfase"/>
</dbReference>
<accession>A0A918DL76</accession>
<dbReference type="InterPro" id="IPR015421">
    <property type="entry name" value="PyrdxlP-dep_Trfase_major"/>
</dbReference>
<dbReference type="InterPro" id="IPR015422">
    <property type="entry name" value="PyrdxlP-dep_Trfase_small"/>
</dbReference>
<evidence type="ECO:0000256" key="3">
    <source>
        <dbReference type="ARBA" id="ARBA00047175"/>
    </source>
</evidence>
<dbReference type="AlphaFoldDB" id="A0A918DL76"/>
<reference evidence="9" key="2">
    <citation type="submission" date="2020-09" db="EMBL/GenBank/DDBJ databases">
        <authorList>
            <person name="Sun Q."/>
            <person name="Zhou Y."/>
        </authorList>
    </citation>
    <scope>NUCLEOTIDE SEQUENCE</scope>
    <source>
        <strain evidence="9">CGMCC 4.7368</strain>
    </source>
</reference>
<comment type="catalytic activity">
    <reaction evidence="5">
        <text>L-homocysteine + H2O = 2-oxobutanoate + hydrogen sulfide + NH4(+) + H(+)</text>
        <dbReference type="Rhea" id="RHEA:14501"/>
        <dbReference type="ChEBI" id="CHEBI:15377"/>
        <dbReference type="ChEBI" id="CHEBI:15378"/>
        <dbReference type="ChEBI" id="CHEBI:16763"/>
        <dbReference type="ChEBI" id="CHEBI:28938"/>
        <dbReference type="ChEBI" id="CHEBI:29919"/>
        <dbReference type="ChEBI" id="CHEBI:58199"/>
        <dbReference type="EC" id="4.4.1.2"/>
    </reaction>
    <physiologicalReaction direction="left-to-right" evidence="5">
        <dbReference type="Rhea" id="RHEA:14502"/>
    </physiologicalReaction>
</comment>
<comment type="similarity">
    <text evidence="8">Belongs to the trans-sulfuration enzymes family.</text>
</comment>
<evidence type="ECO:0000256" key="1">
    <source>
        <dbReference type="ARBA" id="ARBA00001933"/>
    </source>
</evidence>
<comment type="cofactor">
    <cofactor evidence="1 8">
        <name>pyridoxal 5'-phosphate</name>
        <dbReference type="ChEBI" id="CHEBI:597326"/>
    </cofactor>
</comment>
<dbReference type="PIRSF" id="PIRSF001434">
    <property type="entry name" value="CGS"/>
    <property type="match status" value="1"/>
</dbReference>
<evidence type="ECO:0000313" key="10">
    <source>
        <dbReference type="Proteomes" id="UP000646523"/>
    </source>
</evidence>
<dbReference type="FunFam" id="3.40.640.10:FF:000046">
    <property type="entry name" value="Cystathionine gamma-lyase"/>
    <property type="match status" value="1"/>
</dbReference>
<dbReference type="Gene3D" id="3.90.1150.10">
    <property type="entry name" value="Aspartate Aminotransferase, domain 1"/>
    <property type="match status" value="1"/>
</dbReference>
<gene>
    <name evidence="9" type="ORF">GCM10012289_43630</name>
</gene>
<dbReference type="PANTHER" id="PTHR11808">
    <property type="entry name" value="TRANS-SULFURATION ENZYME FAMILY MEMBER"/>
    <property type="match status" value="1"/>
</dbReference>
<dbReference type="PANTHER" id="PTHR11808:SF85">
    <property type="entry name" value="CYSTATHIONINE GAMMA-LYASE-RELATED"/>
    <property type="match status" value="1"/>
</dbReference>
<evidence type="ECO:0000256" key="8">
    <source>
        <dbReference type="RuleBase" id="RU362118"/>
    </source>
</evidence>
<dbReference type="EC" id="4.4.1.2" evidence="3"/>
<sequence>MSELHPETRAVHLPQPPIEGSRPIAVPIYQTSGFVFDDPAVMADAMGRPDGPFVYGRYTNPTVRSLETAIADLEGGVAAVATGSGMGAINAVLLGLLQPGDHLIAQRALYGGTAAMIKELAGRFGITVDYVPEDDPAALRDAVRPETRLVYLETIANPIAQVADLPGMCAAAREAGIVSVVDNTFASPVLCRPIEHGADIVVHSTTKYLSGHTDVLGGIAVFAGDELYRKVWHFAIELGVTADPFASWLTLRGLQTLGLRMERHCSNARLIATRLSGHPAVSAVHWPGLPSHPSYELAGKLLPDFGGVFSFDLAGGRAAGERFMAAVRLALLAPSLGGVETLVLHPATTSHRSLSVEELARHGIGEGTVRVAVGIEHPEDLWADIEQALT</sequence>
<comment type="catalytic activity">
    <reaction evidence="6">
        <text>L-methionine + H2O = methanethiol + 2-oxobutanoate + NH4(+)</text>
        <dbReference type="Rhea" id="RHEA:23800"/>
        <dbReference type="ChEBI" id="CHEBI:15377"/>
        <dbReference type="ChEBI" id="CHEBI:16007"/>
        <dbReference type="ChEBI" id="CHEBI:16763"/>
        <dbReference type="ChEBI" id="CHEBI:28938"/>
        <dbReference type="ChEBI" id="CHEBI:57844"/>
        <dbReference type="EC" id="4.4.1.11"/>
    </reaction>
    <physiologicalReaction direction="left-to-right" evidence="6">
        <dbReference type="Rhea" id="RHEA:23801"/>
    </physiologicalReaction>
</comment>